<sequence length="137" mass="15104">MQCNTFYFPQLSPTRGQTDLGYQRDESRYAVEVPGLQHYSAEEEDTEPRPYLNNFADVKFEPLVVLHTSGSINARNLEGSSAESSQVLAMKRLKFSESLVGTTKCCATLDASLGSKVSPSLATSETISEQYVGNRVK</sequence>
<dbReference type="KEGG" id="pfy:PFICI_10844"/>
<dbReference type="EMBL" id="KI912116">
    <property type="protein sequence ID" value="ETS76970.1"/>
    <property type="molecule type" value="Genomic_DNA"/>
</dbReference>
<keyword evidence="2" id="KW-1185">Reference proteome</keyword>
<accession>W3WSY2</accession>
<proteinExistence type="predicted"/>
<gene>
    <name evidence="1" type="ORF">PFICI_10844</name>
</gene>
<name>W3WSY2_PESFW</name>
<reference evidence="2" key="1">
    <citation type="journal article" date="2015" name="BMC Genomics">
        <title>Genomic and transcriptomic analysis of the endophytic fungus Pestalotiopsis fici reveals its lifestyle and high potential for synthesis of natural products.</title>
        <authorList>
            <person name="Wang X."/>
            <person name="Zhang X."/>
            <person name="Liu L."/>
            <person name="Xiang M."/>
            <person name="Wang W."/>
            <person name="Sun X."/>
            <person name="Che Y."/>
            <person name="Guo L."/>
            <person name="Liu G."/>
            <person name="Guo L."/>
            <person name="Wang C."/>
            <person name="Yin W.B."/>
            <person name="Stadler M."/>
            <person name="Zhang X."/>
            <person name="Liu X."/>
        </authorList>
    </citation>
    <scope>NUCLEOTIDE SEQUENCE [LARGE SCALE GENOMIC DNA]</scope>
    <source>
        <strain evidence="2">W106-1 / CGMCC3.15140</strain>
    </source>
</reference>
<organism evidence="1 2">
    <name type="scientific">Pestalotiopsis fici (strain W106-1 / CGMCC3.15140)</name>
    <dbReference type="NCBI Taxonomy" id="1229662"/>
    <lineage>
        <taxon>Eukaryota</taxon>
        <taxon>Fungi</taxon>
        <taxon>Dikarya</taxon>
        <taxon>Ascomycota</taxon>
        <taxon>Pezizomycotina</taxon>
        <taxon>Sordariomycetes</taxon>
        <taxon>Xylariomycetidae</taxon>
        <taxon>Amphisphaeriales</taxon>
        <taxon>Sporocadaceae</taxon>
        <taxon>Pestalotiopsis</taxon>
    </lineage>
</organism>
<protein>
    <submittedName>
        <fullName evidence="1">Uncharacterized protein</fullName>
    </submittedName>
</protein>
<evidence type="ECO:0000313" key="2">
    <source>
        <dbReference type="Proteomes" id="UP000030651"/>
    </source>
</evidence>
<dbReference type="GeneID" id="19275857"/>
<dbReference type="InParanoid" id="W3WSY2"/>
<evidence type="ECO:0000313" key="1">
    <source>
        <dbReference type="EMBL" id="ETS76970.1"/>
    </source>
</evidence>
<dbReference type="Proteomes" id="UP000030651">
    <property type="component" value="Unassembled WGS sequence"/>
</dbReference>
<dbReference type="HOGENOM" id="CLU_1865842_0_0_1"/>
<dbReference type="AlphaFoldDB" id="W3WSY2"/>
<dbReference type="RefSeq" id="XP_007837616.1">
    <property type="nucleotide sequence ID" value="XM_007839425.1"/>
</dbReference>